<dbReference type="AlphaFoldDB" id="A0A6L3VX79"/>
<dbReference type="OrthoDB" id="9867625at2"/>
<protein>
    <submittedName>
        <fullName evidence="2">Uncharacterized protein</fullName>
    </submittedName>
</protein>
<organism evidence="2 3">
    <name type="scientific">Actinomadura montaniterrae</name>
    <dbReference type="NCBI Taxonomy" id="1803903"/>
    <lineage>
        <taxon>Bacteria</taxon>
        <taxon>Bacillati</taxon>
        <taxon>Actinomycetota</taxon>
        <taxon>Actinomycetes</taxon>
        <taxon>Streptosporangiales</taxon>
        <taxon>Thermomonosporaceae</taxon>
        <taxon>Actinomadura</taxon>
    </lineage>
</organism>
<evidence type="ECO:0000256" key="1">
    <source>
        <dbReference type="SAM" id="MobiDB-lite"/>
    </source>
</evidence>
<sequence length="98" mass="10881">MDTIPLFGEPEPAEPPKPKKTPGTSNAKPVWSRYRPATPRKCDDCMAVLAETKGAGPHSRTAVWKRKTGRAFLLLCYPHAQQRREADGLPKLKKEISA</sequence>
<reference evidence="2 3" key="1">
    <citation type="submission" date="2019-09" db="EMBL/GenBank/DDBJ databases">
        <title>Actinomadura physcomitrii sp. nov., a novel actinomycete isolated from moss [Physcomitrium sphaericum (Ludw) Fuernr].</title>
        <authorList>
            <person name="Liu C."/>
            <person name="Zhuang X."/>
        </authorList>
    </citation>
    <scope>NUCLEOTIDE SEQUENCE [LARGE SCALE GENOMIC DNA]</scope>
    <source>
        <strain evidence="2 3">CYP1-1B</strain>
    </source>
</reference>
<evidence type="ECO:0000313" key="2">
    <source>
        <dbReference type="EMBL" id="KAB2384731.1"/>
    </source>
</evidence>
<dbReference type="EMBL" id="WBMR01000019">
    <property type="protein sequence ID" value="KAB2384731.1"/>
    <property type="molecule type" value="Genomic_DNA"/>
</dbReference>
<gene>
    <name evidence="2" type="ORF">F9B16_09800</name>
</gene>
<feature type="region of interest" description="Disordered" evidence="1">
    <location>
        <begin position="1"/>
        <end position="33"/>
    </location>
</feature>
<name>A0A6L3VX79_9ACTN</name>
<proteinExistence type="predicted"/>
<evidence type="ECO:0000313" key="3">
    <source>
        <dbReference type="Proteomes" id="UP000483004"/>
    </source>
</evidence>
<dbReference type="RefSeq" id="WP_151539686.1">
    <property type="nucleotide sequence ID" value="NZ_WBMR01000019.1"/>
</dbReference>
<comment type="caution">
    <text evidence="2">The sequence shown here is derived from an EMBL/GenBank/DDBJ whole genome shotgun (WGS) entry which is preliminary data.</text>
</comment>
<dbReference type="Proteomes" id="UP000483004">
    <property type="component" value="Unassembled WGS sequence"/>
</dbReference>
<keyword evidence="3" id="KW-1185">Reference proteome</keyword>
<accession>A0A6L3VX79</accession>